<accession>A0A9D3MJX6</accession>
<dbReference type="AlphaFoldDB" id="A0A9D3MJX6"/>
<reference evidence="2" key="1">
    <citation type="submission" date="2021-01" db="EMBL/GenBank/DDBJ databases">
        <title>A chromosome-scale assembly of European eel, Anguilla anguilla.</title>
        <authorList>
            <person name="Henkel C."/>
            <person name="Jong-Raadsen S.A."/>
            <person name="Dufour S."/>
            <person name="Weltzien F.-A."/>
            <person name="Palstra A.P."/>
            <person name="Pelster B."/>
            <person name="Spaink H.P."/>
            <person name="Van Den Thillart G.E."/>
            <person name="Jansen H."/>
            <person name="Zahm M."/>
            <person name="Klopp C."/>
            <person name="Cedric C."/>
            <person name="Louis A."/>
            <person name="Berthelot C."/>
            <person name="Parey E."/>
            <person name="Roest Crollius H."/>
            <person name="Montfort J."/>
            <person name="Robinson-Rechavi M."/>
            <person name="Bucao C."/>
            <person name="Bouchez O."/>
            <person name="Gislard M."/>
            <person name="Lluch J."/>
            <person name="Milhes M."/>
            <person name="Lampietro C."/>
            <person name="Lopez Roques C."/>
            <person name="Donnadieu C."/>
            <person name="Braasch I."/>
            <person name="Desvignes T."/>
            <person name="Postlethwait J."/>
            <person name="Bobe J."/>
            <person name="Guiguen Y."/>
            <person name="Dirks R."/>
        </authorList>
    </citation>
    <scope>NUCLEOTIDE SEQUENCE</scope>
    <source>
        <strain evidence="2">Tag_6206</strain>
        <tissue evidence="2">Liver</tissue>
    </source>
</reference>
<evidence type="ECO:0000256" key="1">
    <source>
        <dbReference type="SAM" id="Phobius"/>
    </source>
</evidence>
<comment type="caution">
    <text evidence="2">The sequence shown here is derived from an EMBL/GenBank/DDBJ whole genome shotgun (WGS) entry which is preliminary data.</text>
</comment>
<keyword evidence="1" id="KW-0472">Membrane</keyword>
<gene>
    <name evidence="2" type="ORF">ANANG_G00126950</name>
</gene>
<organism evidence="2 3">
    <name type="scientific">Anguilla anguilla</name>
    <name type="common">European freshwater eel</name>
    <name type="synonym">Muraena anguilla</name>
    <dbReference type="NCBI Taxonomy" id="7936"/>
    <lineage>
        <taxon>Eukaryota</taxon>
        <taxon>Metazoa</taxon>
        <taxon>Chordata</taxon>
        <taxon>Craniata</taxon>
        <taxon>Vertebrata</taxon>
        <taxon>Euteleostomi</taxon>
        <taxon>Actinopterygii</taxon>
        <taxon>Neopterygii</taxon>
        <taxon>Teleostei</taxon>
        <taxon>Anguilliformes</taxon>
        <taxon>Anguillidae</taxon>
        <taxon>Anguilla</taxon>
    </lineage>
</organism>
<keyword evidence="1" id="KW-0812">Transmembrane</keyword>
<sequence>MKTMCTVNKLDFKISHFNYYQRLLHSNVMLFSLLHSRQKHSCSRAALLFGVKLSVLGFVIRSLFSLVGPREAPKQRDGQEAVKEHDEEDVEVGVVVRPGRERRGDGACGTVGDVGGHGGVGGHGVIAVSLVVAAARLQVLQNNFPALFNEGEQQGPVHGNLSNSWNCQLLSTGPLVSKDLEVRG</sequence>
<evidence type="ECO:0000313" key="2">
    <source>
        <dbReference type="EMBL" id="KAG5847523.1"/>
    </source>
</evidence>
<dbReference type="EMBL" id="JAFIRN010000006">
    <property type="protein sequence ID" value="KAG5847523.1"/>
    <property type="molecule type" value="Genomic_DNA"/>
</dbReference>
<dbReference type="Proteomes" id="UP001044222">
    <property type="component" value="Chromosome 6"/>
</dbReference>
<proteinExistence type="predicted"/>
<evidence type="ECO:0000313" key="3">
    <source>
        <dbReference type="Proteomes" id="UP001044222"/>
    </source>
</evidence>
<keyword evidence="1" id="KW-1133">Transmembrane helix</keyword>
<feature type="transmembrane region" description="Helical" evidence="1">
    <location>
        <begin position="45"/>
        <end position="64"/>
    </location>
</feature>
<keyword evidence="3" id="KW-1185">Reference proteome</keyword>
<name>A0A9D3MJX6_ANGAN</name>
<protein>
    <submittedName>
        <fullName evidence="2">Uncharacterized protein</fullName>
    </submittedName>
</protein>